<keyword evidence="4 5" id="KW-0472">Membrane</keyword>
<evidence type="ECO:0000256" key="5">
    <source>
        <dbReference type="SAM" id="Phobius"/>
    </source>
</evidence>
<dbReference type="InterPro" id="IPR005828">
    <property type="entry name" value="MFS_sugar_transport-like"/>
</dbReference>
<dbReference type="InterPro" id="IPR036259">
    <property type="entry name" value="MFS_trans_sf"/>
</dbReference>
<dbReference type="GO" id="GO:0015149">
    <property type="term" value="F:hexose transmembrane transporter activity"/>
    <property type="evidence" value="ECO:0007669"/>
    <property type="project" value="TreeGrafter"/>
</dbReference>
<name>A0AAV8YGC7_9CUCU</name>
<accession>A0AAV8YGC7</accession>
<evidence type="ECO:0000256" key="4">
    <source>
        <dbReference type="ARBA" id="ARBA00023136"/>
    </source>
</evidence>
<keyword evidence="3 5" id="KW-1133">Transmembrane helix</keyword>
<evidence type="ECO:0000313" key="6">
    <source>
        <dbReference type="EMBL" id="KAJ8950030.1"/>
    </source>
</evidence>
<feature type="transmembrane region" description="Helical" evidence="5">
    <location>
        <begin position="42"/>
        <end position="65"/>
    </location>
</feature>
<dbReference type="PANTHER" id="PTHR23503">
    <property type="entry name" value="SOLUTE CARRIER FAMILY 2"/>
    <property type="match status" value="1"/>
</dbReference>
<dbReference type="InterPro" id="IPR045263">
    <property type="entry name" value="GLUT"/>
</dbReference>
<evidence type="ECO:0000256" key="1">
    <source>
        <dbReference type="ARBA" id="ARBA00004370"/>
    </source>
</evidence>
<keyword evidence="2 5" id="KW-0812">Transmembrane</keyword>
<dbReference type="Gene3D" id="1.20.1250.20">
    <property type="entry name" value="MFS general substrate transporter like domains"/>
    <property type="match status" value="1"/>
</dbReference>
<evidence type="ECO:0000256" key="2">
    <source>
        <dbReference type="ARBA" id="ARBA00022692"/>
    </source>
</evidence>
<keyword evidence="7" id="KW-1185">Reference proteome</keyword>
<dbReference type="GO" id="GO:0016020">
    <property type="term" value="C:membrane"/>
    <property type="evidence" value="ECO:0007669"/>
    <property type="project" value="UniProtKB-SubCell"/>
</dbReference>
<protein>
    <submittedName>
        <fullName evidence="6">Uncharacterized protein</fullName>
    </submittedName>
</protein>
<dbReference type="PANTHER" id="PTHR23503:SF128">
    <property type="entry name" value="GLUCOSE TRANSPORTER TYPE 1"/>
    <property type="match status" value="1"/>
</dbReference>
<gene>
    <name evidence="6" type="ORF">NQ318_002442</name>
</gene>
<evidence type="ECO:0000256" key="3">
    <source>
        <dbReference type="ARBA" id="ARBA00022989"/>
    </source>
</evidence>
<comment type="caution">
    <text evidence="6">The sequence shown here is derived from an EMBL/GenBank/DDBJ whole genome shotgun (WGS) entry which is preliminary data.</text>
</comment>
<dbReference type="Proteomes" id="UP001162162">
    <property type="component" value="Unassembled WGS sequence"/>
</dbReference>
<dbReference type="EMBL" id="JAPWTK010000106">
    <property type="protein sequence ID" value="KAJ8950030.1"/>
    <property type="molecule type" value="Genomic_DNA"/>
</dbReference>
<proteinExistence type="predicted"/>
<sequence length="66" mass="7259">MLQFGYNTGVINAPQGNIENFMKDVYKNRYGEDVNDDYVEGLYSIAVSIFAIGGMLGGFGGGYYML</sequence>
<comment type="subcellular location">
    <subcellularLocation>
        <location evidence="1">Membrane</location>
    </subcellularLocation>
</comment>
<organism evidence="6 7">
    <name type="scientific">Aromia moschata</name>
    <dbReference type="NCBI Taxonomy" id="1265417"/>
    <lineage>
        <taxon>Eukaryota</taxon>
        <taxon>Metazoa</taxon>
        <taxon>Ecdysozoa</taxon>
        <taxon>Arthropoda</taxon>
        <taxon>Hexapoda</taxon>
        <taxon>Insecta</taxon>
        <taxon>Pterygota</taxon>
        <taxon>Neoptera</taxon>
        <taxon>Endopterygota</taxon>
        <taxon>Coleoptera</taxon>
        <taxon>Polyphaga</taxon>
        <taxon>Cucujiformia</taxon>
        <taxon>Chrysomeloidea</taxon>
        <taxon>Cerambycidae</taxon>
        <taxon>Cerambycinae</taxon>
        <taxon>Callichromatini</taxon>
        <taxon>Aromia</taxon>
    </lineage>
</organism>
<dbReference type="Pfam" id="PF00083">
    <property type="entry name" value="Sugar_tr"/>
    <property type="match status" value="1"/>
</dbReference>
<evidence type="ECO:0000313" key="7">
    <source>
        <dbReference type="Proteomes" id="UP001162162"/>
    </source>
</evidence>
<reference evidence="6" key="1">
    <citation type="journal article" date="2023" name="Insect Mol. Biol.">
        <title>Genome sequencing provides insights into the evolution of gene families encoding plant cell wall-degrading enzymes in longhorned beetles.</title>
        <authorList>
            <person name="Shin N.R."/>
            <person name="Okamura Y."/>
            <person name="Kirsch R."/>
            <person name="Pauchet Y."/>
        </authorList>
    </citation>
    <scope>NUCLEOTIDE SEQUENCE</scope>
    <source>
        <strain evidence="6">AMC_N1</strain>
    </source>
</reference>
<dbReference type="AlphaFoldDB" id="A0AAV8YGC7"/>